<reference evidence="2" key="1">
    <citation type="journal article" date="2005" name="Environ. Microbiol.">
        <title>Genetic and functional properties of uncultivated thermophilic crenarchaeotes from a subsurface gold mine as revealed by analysis of genome fragments.</title>
        <authorList>
            <person name="Nunoura T."/>
            <person name="Hirayama H."/>
            <person name="Takami H."/>
            <person name="Oida H."/>
            <person name="Nishi S."/>
            <person name="Shimamura S."/>
            <person name="Suzuki Y."/>
            <person name="Inagaki F."/>
            <person name="Takai K."/>
            <person name="Nealson K.H."/>
            <person name="Horikoshi K."/>
        </authorList>
    </citation>
    <scope>NUCLEOTIDE SEQUENCE</scope>
</reference>
<evidence type="ECO:0000259" key="1">
    <source>
        <dbReference type="Pfam" id="PF00881"/>
    </source>
</evidence>
<evidence type="ECO:0000313" key="2">
    <source>
        <dbReference type="EMBL" id="BAL52538.1"/>
    </source>
</evidence>
<dbReference type="AlphaFoldDB" id="H5S8Q2"/>
<dbReference type="PANTHER" id="PTHR23026">
    <property type="entry name" value="NADPH NITROREDUCTASE"/>
    <property type="match status" value="1"/>
</dbReference>
<dbReference type="InterPro" id="IPR000415">
    <property type="entry name" value="Nitroreductase-like"/>
</dbReference>
<dbReference type="SUPFAM" id="SSF55469">
    <property type="entry name" value="FMN-dependent nitroreductase-like"/>
    <property type="match status" value="1"/>
</dbReference>
<dbReference type="PANTHER" id="PTHR23026:SF123">
    <property type="entry name" value="NAD(P)H NITROREDUCTASE RV3131-RELATED"/>
    <property type="match status" value="1"/>
</dbReference>
<feature type="domain" description="Nitroreductase" evidence="1">
    <location>
        <begin position="13"/>
        <end position="178"/>
    </location>
</feature>
<sequence>METPKDLLAFLCTRRTIRRFRLDPVPPDLVEQILQVAVYAPSAHNLQPWRFVLLESAEAREKLAIALTSAMQRDMRAEGATEEEIQARLVRSQRRLREAPVVILLCRDRAARRSDRPEEDWMGLQSVAAAGLQLLLAAHALGLGGNWICWPLYAPVETRQALDLPEDWQPEALFFLGYPAELPSTPIRAVTILHR</sequence>
<dbReference type="Gene3D" id="3.40.109.10">
    <property type="entry name" value="NADH Oxidase"/>
    <property type="match status" value="1"/>
</dbReference>
<reference evidence="2" key="2">
    <citation type="journal article" date="2012" name="PLoS ONE">
        <title>A Deeply Branching Thermophilic Bacterium with an Ancient Acetyl-CoA Pathway Dominates a Subsurface Ecosystem.</title>
        <authorList>
            <person name="Takami H."/>
            <person name="Noguchi H."/>
            <person name="Takaki Y."/>
            <person name="Uchiyama I."/>
            <person name="Toyoda A."/>
            <person name="Nishi S."/>
            <person name="Chee G.-J."/>
            <person name="Arai W."/>
            <person name="Nunoura T."/>
            <person name="Itoh T."/>
            <person name="Hattori M."/>
            <person name="Takai K."/>
        </authorList>
    </citation>
    <scope>NUCLEOTIDE SEQUENCE</scope>
</reference>
<dbReference type="InterPro" id="IPR029479">
    <property type="entry name" value="Nitroreductase"/>
</dbReference>
<dbReference type="Pfam" id="PF00881">
    <property type="entry name" value="Nitroreductase"/>
    <property type="match status" value="1"/>
</dbReference>
<dbReference type="GO" id="GO:0016491">
    <property type="term" value="F:oxidoreductase activity"/>
    <property type="evidence" value="ECO:0007669"/>
    <property type="project" value="InterPro"/>
</dbReference>
<proteinExistence type="predicted"/>
<dbReference type="EMBL" id="AP011631">
    <property type="protein sequence ID" value="BAL52538.1"/>
    <property type="molecule type" value="Genomic_DNA"/>
</dbReference>
<name>H5S8Q2_9CHLR</name>
<dbReference type="CDD" id="cd02062">
    <property type="entry name" value="Nitro_FMN_reductase"/>
    <property type="match status" value="1"/>
</dbReference>
<accession>H5S8Q2</accession>
<gene>
    <name evidence="2" type="ORF">HGMM_F01E07C10</name>
</gene>
<dbReference type="InterPro" id="IPR050627">
    <property type="entry name" value="Nitroreductase/BluB"/>
</dbReference>
<protein>
    <submittedName>
        <fullName evidence="2">Nitroreductase</fullName>
    </submittedName>
</protein>
<organism evidence="2">
    <name type="scientific">uncultured Chloroflexota bacterium</name>
    <dbReference type="NCBI Taxonomy" id="166587"/>
    <lineage>
        <taxon>Bacteria</taxon>
        <taxon>Bacillati</taxon>
        <taxon>Chloroflexota</taxon>
        <taxon>environmental samples</taxon>
    </lineage>
</organism>